<organism evidence="3">
    <name type="scientific">Nocardia globerula</name>
    <dbReference type="NCBI Taxonomy" id="1818"/>
    <lineage>
        <taxon>Bacteria</taxon>
        <taxon>Bacillati</taxon>
        <taxon>Actinomycetota</taxon>
        <taxon>Actinomycetes</taxon>
        <taxon>Mycobacteriales</taxon>
        <taxon>Nocardiaceae</taxon>
        <taxon>Nocardia</taxon>
    </lineage>
</organism>
<dbReference type="InterPro" id="IPR043128">
    <property type="entry name" value="Rev_trsase/Diguanyl_cyclase"/>
</dbReference>
<reference evidence="3" key="1">
    <citation type="submission" date="2019-07" db="EMBL/GenBank/DDBJ databases">
        <title>Genomic Encyclopedia of Type Strains, Phase IV (KMG-IV): sequencing the most valuable type-strain genomes for metagenomic binning, comparative biology and taxonomic classification.</title>
        <authorList>
            <person name="Goeker M."/>
        </authorList>
    </citation>
    <scope>NUCLEOTIDE SEQUENCE</scope>
    <source>
        <strain evidence="3">DSM 44596</strain>
    </source>
</reference>
<keyword evidence="1" id="KW-1133">Transmembrane helix</keyword>
<feature type="transmembrane region" description="Helical" evidence="1">
    <location>
        <begin position="126"/>
        <end position="146"/>
    </location>
</feature>
<dbReference type="GO" id="GO:0052621">
    <property type="term" value="F:diguanylate cyclase activity"/>
    <property type="evidence" value="ECO:0007669"/>
    <property type="project" value="TreeGrafter"/>
</dbReference>
<dbReference type="GO" id="GO:0043709">
    <property type="term" value="P:cell adhesion involved in single-species biofilm formation"/>
    <property type="evidence" value="ECO:0007669"/>
    <property type="project" value="TreeGrafter"/>
</dbReference>
<name>A0A652YRF4_NOCGL</name>
<evidence type="ECO:0000256" key="1">
    <source>
        <dbReference type="SAM" id="Phobius"/>
    </source>
</evidence>
<protein>
    <submittedName>
        <fullName evidence="3">Diguanylate cyclase (GGDEF)-like protein</fullName>
    </submittedName>
</protein>
<dbReference type="PROSITE" id="PS50887">
    <property type="entry name" value="GGDEF"/>
    <property type="match status" value="1"/>
</dbReference>
<sequence>MSSSESVRSRNTSWRTLKEWFDEPHDYEWISNQRSSRAIAPIFRGLLGVMTAILGSGAFFKLIGPDAPTASAGKFLSVCMVIGSLIVMTCWFTLPFPGRRGLLAFGIFADLGIASAILLVPDRDSALFGCIIFAISGTFATLFVSARWLMTHVIFATSITTLILVLAYQQGTVDPTTIAARATVLLGAVTIVPIFSHLTWRTLYRDARDSDRDPLTGLFNRRGLDAAVIDLFDSARVQEKCLAFIVVDIDKFKMVNDLHGHSEGDQVIIRTANRLKTHIGDQGVVGRVGGEEYLAVISGCHEEIGTLIDGITSAISDHSDLVPTTVSVGAVIMPAGSKAWTGGSSAISVASNVADSMMYQAKAAGGNSLRATEI</sequence>
<dbReference type="GO" id="GO:0005886">
    <property type="term" value="C:plasma membrane"/>
    <property type="evidence" value="ECO:0007669"/>
    <property type="project" value="TreeGrafter"/>
</dbReference>
<evidence type="ECO:0000313" key="3">
    <source>
        <dbReference type="EMBL" id="TYQ05039.1"/>
    </source>
</evidence>
<proteinExistence type="predicted"/>
<dbReference type="SUPFAM" id="SSF55073">
    <property type="entry name" value="Nucleotide cyclase"/>
    <property type="match status" value="1"/>
</dbReference>
<dbReference type="SMART" id="SM00267">
    <property type="entry name" value="GGDEF"/>
    <property type="match status" value="1"/>
</dbReference>
<dbReference type="InterPro" id="IPR050469">
    <property type="entry name" value="Diguanylate_Cyclase"/>
</dbReference>
<dbReference type="Pfam" id="PF00990">
    <property type="entry name" value="GGDEF"/>
    <property type="match status" value="1"/>
</dbReference>
<gene>
    <name evidence="3" type="ORF">FNL38_103390</name>
</gene>
<keyword evidence="1" id="KW-0812">Transmembrane</keyword>
<dbReference type="CDD" id="cd01949">
    <property type="entry name" value="GGDEF"/>
    <property type="match status" value="1"/>
</dbReference>
<feature type="transmembrane region" description="Helical" evidence="1">
    <location>
        <begin position="153"/>
        <end position="172"/>
    </location>
</feature>
<feature type="transmembrane region" description="Helical" evidence="1">
    <location>
        <begin position="178"/>
        <end position="200"/>
    </location>
</feature>
<feature type="domain" description="GGDEF" evidence="2">
    <location>
        <begin position="240"/>
        <end position="374"/>
    </location>
</feature>
<feature type="transmembrane region" description="Helical" evidence="1">
    <location>
        <begin position="42"/>
        <end position="63"/>
    </location>
</feature>
<dbReference type="AlphaFoldDB" id="A0A652YRF4"/>
<dbReference type="InterPro" id="IPR029787">
    <property type="entry name" value="Nucleotide_cyclase"/>
</dbReference>
<keyword evidence="1" id="KW-0472">Membrane</keyword>
<dbReference type="PANTHER" id="PTHR45138">
    <property type="entry name" value="REGULATORY COMPONENTS OF SENSORY TRANSDUCTION SYSTEM"/>
    <property type="match status" value="1"/>
</dbReference>
<dbReference type="PANTHER" id="PTHR45138:SF9">
    <property type="entry name" value="DIGUANYLATE CYCLASE DGCM-RELATED"/>
    <property type="match status" value="1"/>
</dbReference>
<dbReference type="NCBIfam" id="TIGR00254">
    <property type="entry name" value="GGDEF"/>
    <property type="match status" value="1"/>
</dbReference>
<feature type="transmembrane region" description="Helical" evidence="1">
    <location>
        <begin position="101"/>
        <end position="120"/>
    </location>
</feature>
<feature type="transmembrane region" description="Helical" evidence="1">
    <location>
        <begin position="75"/>
        <end position="94"/>
    </location>
</feature>
<accession>A0A652YRF4</accession>
<dbReference type="EMBL" id="VNIQ01000003">
    <property type="protein sequence ID" value="TYQ05039.1"/>
    <property type="molecule type" value="Genomic_DNA"/>
</dbReference>
<comment type="caution">
    <text evidence="3">The sequence shown here is derived from an EMBL/GenBank/DDBJ whole genome shotgun (WGS) entry which is preliminary data.</text>
</comment>
<dbReference type="Gene3D" id="3.30.70.270">
    <property type="match status" value="1"/>
</dbReference>
<dbReference type="GO" id="GO:1902201">
    <property type="term" value="P:negative regulation of bacterial-type flagellum-dependent cell motility"/>
    <property type="evidence" value="ECO:0007669"/>
    <property type="project" value="TreeGrafter"/>
</dbReference>
<evidence type="ECO:0000259" key="2">
    <source>
        <dbReference type="PROSITE" id="PS50887"/>
    </source>
</evidence>
<dbReference type="InterPro" id="IPR000160">
    <property type="entry name" value="GGDEF_dom"/>
</dbReference>